<name>A0A219B7E8_9SPHN</name>
<dbReference type="GO" id="GO:0009435">
    <property type="term" value="P:NAD+ biosynthetic process"/>
    <property type="evidence" value="ECO:0007669"/>
    <property type="project" value="UniProtKB-UniRule"/>
</dbReference>
<evidence type="ECO:0000256" key="5">
    <source>
        <dbReference type="NCBIfam" id="TIGR01814"/>
    </source>
</evidence>
<feature type="binding site" evidence="4">
    <location>
        <position position="98"/>
    </location>
    <ligand>
        <name>pyridoxal 5'-phosphate</name>
        <dbReference type="ChEBI" id="CHEBI:597326"/>
    </ligand>
</feature>
<dbReference type="EC" id="3.7.1.3" evidence="4 5"/>
<dbReference type="GO" id="GO:0005737">
    <property type="term" value="C:cytoplasm"/>
    <property type="evidence" value="ECO:0007669"/>
    <property type="project" value="UniProtKB-UniRule"/>
</dbReference>
<dbReference type="SUPFAM" id="SSF53383">
    <property type="entry name" value="PLP-dependent transferases"/>
    <property type="match status" value="1"/>
</dbReference>
<feature type="binding site" evidence="4">
    <location>
        <position position="196"/>
    </location>
    <ligand>
        <name>pyridoxal 5'-phosphate</name>
        <dbReference type="ChEBI" id="CHEBI:597326"/>
    </ligand>
</feature>
<comment type="catalytic activity">
    <reaction evidence="4 6">
        <text>L-kynurenine + H2O = anthranilate + L-alanine + H(+)</text>
        <dbReference type="Rhea" id="RHEA:16813"/>
        <dbReference type="ChEBI" id="CHEBI:15377"/>
        <dbReference type="ChEBI" id="CHEBI:15378"/>
        <dbReference type="ChEBI" id="CHEBI:16567"/>
        <dbReference type="ChEBI" id="CHEBI:57959"/>
        <dbReference type="ChEBI" id="CHEBI:57972"/>
        <dbReference type="EC" id="3.7.1.3"/>
    </reaction>
</comment>
<feature type="binding site" evidence="4">
    <location>
        <position position="251"/>
    </location>
    <ligand>
        <name>pyridoxal 5'-phosphate</name>
        <dbReference type="ChEBI" id="CHEBI:597326"/>
    </ligand>
</feature>
<feature type="modified residue" description="N6-(pyridoxal phosphate)lysine" evidence="4">
    <location>
        <position position="222"/>
    </location>
</feature>
<gene>
    <name evidence="4" type="primary">kynU</name>
    <name evidence="7" type="ORF">B5C34_13210</name>
</gene>
<dbReference type="Gene3D" id="3.90.1150.10">
    <property type="entry name" value="Aspartate Aminotransferase, domain 1"/>
    <property type="match status" value="1"/>
</dbReference>
<dbReference type="Gene3D" id="3.40.640.10">
    <property type="entry name" value="Type I PLP-dependent aspartate aminotransferase-like (Major domain)"/>
    <property type="match status" value="1"/>
</dbReference>
<dbReference type="GO" id="GO:0030429">
    <property type="term" value="F:kynureninase activity"/>
    <property type="evidence" value="ECO:0007669"/>
    <property type="project" value="UniProtKB-UniRule"/>
</dbReference>
<feature type="binding site" evidence="4">
    <location>
        <position position="277"/>
    </location>
    <ligand>
        <name>pyridoxal 5'-phosphate</name>
        <dbReference type="ChEBI" id="CHEBI:597326"/>
    </ligand>
</feature>
<dbReference type="GO" id="GO:0097053">
    <property type="term" value="P:L-kynurenine catabolic process"/>
    <property type="evidence" value="ECO:0007669"/>
    <property type="project" value="UniProtKB-UniRule"/>
</dbReference>
<evidence type="ECO:0000313" key="8">
    <source>
        <dbReference type="Proteomes" id="UP000198462"/>
    </source>
</evidence>
<dbReference type="PANTHER" id="PTHR14084:SF0">
    <property type="entry name" value="KYNURENINASE"/>
    <property type="match status" value="1"/>
</dbReference>
<reference evidence="8" key="1">
    <citation type="submission" date="2017-05" db="EMBL/GenBank/DDBJ databases">
        <authorList>
            <person name="Lin X."/>
        </authorList>
    </citation>
    <scope>NUCLEOTIDE SEQUENCE [LARGE SCALE GENOMIC DNA]</scope>
    <source>
        <strain evidence="8">JLT2012</strain>
    </source>
</reference>
<dbReference type="InterPro" id="IPR015421">
    <property type="entry name" value="PyrdxlP-dep_Trfase_major"/>
</dbReference>
<sequence>MLSRAADGPDGPLTFIPGAYRERFLLPSDMVYLDGNSLGPLSHSARDAVADLASRQWGESLISSWNEHGWMEAPRRIGAKIAPLIGAQADEVVVCDSTSVNIFKLAAAALLARPGRTTVLSEPGNFPTDLYMIEGLKRLRPDLDLKLVPRDEIAAALDEDTALLLLTHVHYKTGEMFDMGVLTAATHKAGALTLWDLSHSVGAVPVSLNRTQADLAVGCGYKYLNGGPGAPAFLYVANRHQQGLTSPLSGWLGHESPFAFDDAYRPAEDIGRWRAGTPPMLSLAALEAGVGQFEGVDMQDLWDASQKLSQRFVERVTGQCAEVELISPSAPDARGCHVSFRFHSAYEVVQALIAEGIVGDFRAPDAMRFGFTPLYLSLEEVERAADRLVDILATGRWRQPEFAVRKGVT</sequence>
<comment type="caution">
    <text evidence="7">The sequence shown here is derived from an EMBL/GenBank/DDBJ whole genome shotgun (WGS) entry which is preliminary data.</text>
</comment>
<dbReference type="GO" id="GO:0019805">
    <property type="term" value="P:quinolinate biosynthetic process"/>
    <property type="evidence" value="ECO:0007669"/>
    <property type="project" value="UniProtKB-UniRule"/>
</dbReference>
<dbReference type="PANTHER" id="PTHR14084">
    <property type="entry name" value="KYNURENINASE"/>
    <property type="match status" value="1"/>
</dbReference>
<dbReference type="HAMAP" id="MF_01970">
    <property type="entry name" value="Kynureninase"/>
    <property type="match status" value="1"/>
</dbReference>
<comment type="subunit">
    <text evidence="4 6">Homodimer.</text>
</comment>
<keyword evidence="3 4" id="KW-0663">Pyridoxal phosphate</keyword>
<comment type="function">
    <text evidence="4 6">Catalyzes the cleavage of L-kynurenine (L-Kyn) and L-3-hydroxykynurenine (L-3OHKyn) into anthranilic acid (AA) and 3-hydroxyanthranilic acid (3-OHAA), respectively.</text>
</comment>
<dbReference type="UniPathway" id="UPA00334">
    <property type="reaction ID" value="UER00455"/>
</dbReference>
<evidence type="ECO:0000256" key="3">
    <source>
        <dbReference type="ARBA" id="ARBA00022898"/>
    </source>
</evidence>
<organism evidence="7 8">
    <name type="scientific">Pacificimonas flava</name>
    <dbReference type="NCBI Taxonomy" id="1234595"/>
    <lineage>
        <taxon>Bacteria</taxon>
        <taxon>Pseudomonadati</taxon>
        <taxon>Pseudomonadota</taxon>
        <taxon>Alphaproteobacteria</taxon>
        <taxon>Sphingomonadales</taxon>
        <taxon>Sphingosinicellaceae</taxon>
        <taxon>Pacificimonas</taxon>
    </lineage>
</organism>
<dbReference type="InterPro" id="IPR010111">
    <property type="entry name" value="Kynureninase"/>
</dbReference>
<comment type="cofactor">
    <cofactor evidence="4 6">
        <name>pyridoxal 5'-phosphate</name>
        <dbReference type="ChEBI" id="CHEBI:597326"/>
    </cofactor>
</comment>
<dbReference type="GO" id="GO:0043420">
    <property type="term" value="P:anthranilate metabolic process"/>
    <property type="evidence" value="ECO:0007669"/>
    <property type="project" value="TreeGrafter"/>
</dbReference>
<feature type="binding site" evidence="4">
    <location>
        <position position="167"/>
    </location>
    <ligand>
        <name>pyridoxal 5'-phosphate</name>
        <dbReference type="ChEBI" id="CHEBI:597326"/>
    </ligand>
</feature>
<evidence type="ECO:0000256" key="6">
    <source>
        <dbReference type="PIRNR" id="PIRNR038800"/>
    </source>
</evidence>
<evidence type="ECO:0000313" key="7">
    <source>
        <dbReference type="EMBL" id="OWV34322.1"/>
    </source>
</evidence>
<feature type="binding site" evidence="4">
    <location>
        <position position="199"/>
    </location>
    <ligand>
        <name>pyridoxal 5'-phosphate</name>
        <dbReference type="ChEBI" id="CHEBI:597326"/>
    </ligand>
</feature>
<comment type="catalytic activity">
    <reaction evidence="6">
        <text>3-hydroxy-L-kynurenine + H2O = 3-hydroxyanthranilate + L-alanine + H(+)</text>
        <dbReference type="Rhea" id="RHEA:25143"/>
        <dbReference type="ChEBI" id="CHEBI:15377"/>
        <dbReference type="ChEBI" id="CHEBI:15378"/>
        <dbReference type="ChEBI" id="CHEBI:36559"/>
        <dbReference type="ChEBI" id="CHEBI:57972"/>
        <dbReference type="ChEBI" id="CHEBI:58125"/>
        <dbReference type="EC" id="3.7.1.3"/>
    </reaction>
</comment>
<feature type="binding site" evidence="4">
    <location>
        <begin position="126"/>
        <end position="129"/>
    </location>
    <ligand>
        <name>pyridoxal 5'-phosphate</name>
        <dbReference type="ChEBI" id="CHEBI:597326"/>
    </ligand>
</feature>
<comment type="pathway">
    <text evidence="4 6">Cofactor biosynthesis; NAD(+) biosynthesis; quinolinate from L-kynurenine: step 2/3.</text>
</comment>
<keyword evidence="2 4" id="KW-0378">Hydrolase</keyword>
<comment type="pathway">
    <text evidence="4 6">Amino-acid degradation; L-kynurenine degradation; L-alanine and anthranilate from L-kynurenine: step 1/1.</text>
</comment>
<keyword evidence="1 4" id="KW-0662">Pyridine nucleotide biosynthesis</keyword>
<dbReference type="GO" id="GO:0019441">
    <property type="term" value="P:L-tryptophan catabolic process to kynurenine"/>
    <property type="evidence" value="ECO:0007669"/>
    <property type="project" value="TreeGrafter"/>
</dbReference>
<dbReference type="Proteomes" id="UP000198462">
    <property type="component" value="Unassembled WGS sequence"/>
</dbReference>
<accession>A0A219B7E8</accession>
<dbReference type="InterPro" id="IPR015422">
    <property type="entry name" value="PyrdxlP-dep_Trfase_small"/>
</dbReference>
<evidence type="ECO:0000256" key="1">
    <source>
        <dbReference type="ARBA" id="ARBA00022642"/>
    </source>
</evidence>
<keyword evidence="8" id="KW-1185">Reference proteome</keyword>
<dbReference type="InterPro" id="IPR015424">
    <property type="entry name" value="PyrdxlP-dep_Trfase"/>
</dbReference>
<feature type="binding site" evidence="4">
    <location>
        <position position="99"/>
    </location>
    <ligand>
        <name>pyridoxal 5'-phosphate</name>
        <dbReference type="ChEBI" id="CHEBI:597326"/>
    </ligand>
</feature>
<dbReference type="UniPathway" id="UPA00253">
    <property type="reaction ID" value="UER00329"/>
</dbReference>
<dbReference type="GO" id="GO:0030170">
    <property type="term" value="F:pyridoxal phosphate binding"/>
    <property type="evidence" value="ECO:0007669"/>
    <property type="project" value="UniProtKB-UniRule"/>
</dbReference>
<dbReference type="Pfam" id="PF22580">
    <property type="entry name" value="KYNU_C"/>
    <property type="match status" value="1"/>
</dbReference>
<dbReference type="PIRSF" id="PIRSF038800">
    <property type="entry name" value="KYNU"/>
    <property type="match status" value="1"/>
</dbReference>
<feature type="binding site" evidence="4">
    <location>
        <position position="221"/>
    </location>
    <ligand>
        <name>pyridoxal 5'-phosphate</name>
        <dbReference type="ChEBI" id="CHEBI:597326"/>
    </ligand>
</feature>
<protein>
    <recommendedName>
        <fullName evidence="4 5">Kynureninase</fullName>
        <ecNumber evidence="4 5">3.7.1.3</ecNumber>
    </recommendedName>
    <alternativeName>
        <fullName evidence="4">L-kynurenine hydrolase</fullName>
    </alternativeName>
</protein>
<proteinExistence type="inferred from homology"/>
<evidence type="ECO:0000256" key="4">
    <source>
        <dbReference type="HAMAP-Rule" id="MF_01970"/>
    </source>
</evidence>
<evidence type="ECO:0000256" key="2">
    <source>
        <dbReference type="ARBA" id="ARBA00022801"/>
    </source>
</evidence>
<dbReference type="AlphaFoldDB" id="A0A219B7E8"/>
<dbReference type="NCBIfam" id="TIGR01814">
    <property type="entry name" value="kynureninase"/>
    <property type="match status" value="1"/>
</dbReference>
<comment type="similarity">
    <text evidence="4 6">Belongs to the kynureninase family.</text>
</comment>
<dbReference type="EMBL" id="NFZT01000001">
    <property type="protein sequence ID" value="OWV34322.1"/>
    <property type="molecule type" value="Genomic_DNA"/>
</dbReference>